<dbReference type="EMBL" id="AAMT01000006">
    <property type="protein sequence ID" value="EAQ13112.1"/>
    <property type="molecule type" value="Genomic_DNA"/>
</dbReference>
<dbReference type="RefSeq" id="WP_008331690.1">
    <property type="nucleotide sequence ID" value="NZ_CH902578.1"/>
</dbReference>
<dbReference type="AlphaFoldDB" id="A3VFJ7"/>
<keyword evidence="1" id="KW-0732">Signal</keyword>
<protein>
    <submittedName>
        <fullName evidence="2">Argininosuccinate lyase</fullName>
        <ecNumber evidence="2">4.3.2.1</ecNumber>
    </submittedName>
</protein>
<evidence type="ECO:0000313" key="3">
    <source>
        <dbReference type="Proteomes" id="UP000002931"/>
    </source>
</evidence>
<gene>
    <name evidence="2" type="ORF">RB2654_11458</name>
</gene>
<dbReference type="HOGENOM" id="CLU_2081980_0_0_5"/>
<dbReference type="STRING" id="314271.RB2654_11458"/>
<evidence type="ECO:0000313" key="2">
    <source>
        <dbReference type="EMBL" id="EAQ13112.1"/>
    </source>
</evidence>
<dbReference type="OrthoDB" id="7873249at2"/>
<reference evidence="2 3" key="1">
    <citation type="journal article" date="2010" name="J. Bacteriol.">
        <title>Genome sequences of Pelagibaca bermudensis HTCC2601T and Maritimibacter alkaliphilus HTCC2654T, the type strains of two marine Roseobacter genera.</title>
        <authorList>
            <person name="Thrash J.C."/>
            <person name="Cho J.C."/>
            <person name="Ferriera S."/>
            <person name="Johnson J."/>
            <person name="Vergin K.L."/>
            <person name="Giovannoni S.J."/>
        </authorList>
    </citation>
    <scope>NUCLEOTIDE SEQUENCE [LARGE SCALE GENOMIC DNA]</scope>
    <source>
        <strain evidence="2 3">HTCC2654</strain>
    </source>
</reference>
<feature type="signal peptide" evidence="1">
    <location>
        <begin position="1"/>
        <end position="20"/>
    </location>
</feature>
<feature type="chain" id="PRO_5002661076" evidence="1">
    <location>
        <begin position="21"/>
        <end position="117"/>
    </location>
</feature>
<comment type="caution">
    <text evidence="2">The sequence shown here is derived from an EMBL/GenBank/DDBJ whole genome shotgun (WGS) entry which is preliminary data.</text>
</comment>
<dbReference type="GO" id="GO:0004056">
    <property type="term" value="F:argininosuccinate lyase activity"/>
    <property type="evidence" value="ECO:0007669"/>
    <property type="project" value="UniProtKB-EC"/>
</dbReference>
<dbReference type="eggNOG" id="ENOG502ZFGV">
    <property type="taxonomic scope" value="Bacteria"/>
</dbReference>
<accession>A3VFJ7</accession>
<organism evidence="2 3">
    <name type="scientific">Maritimibacter alkaliphilus HTCC2654</name>
    <dbReference type="NCBI Taxonomy" id="314271"/>
    <lineage>
        <taxon>Bacteria</taxon>
        <taxon>Pseudomonadati</taxon>
        <taxon>Pseudomonadota</taxon>
        <taxon>Alphaproteobacteria</taxon>
        <taxon>Rhodobacterales</taxon>
        <taxon>Roseobacteraceae</taxon>
        <taxon>Maritimibacter</taxon>
    </lineage>
</organism>
<dbReference type="EC" id="4.3.2.1" evidence="2"/>
<keyword evidence="3" id="KW-1185">Reference proteome</keyword>
<dbReference type="Proteomes" id="UP000002931">
    <property type="component" value="Unassembled WGS sequence"/>
</dbReference>
<name>A3VFJ7_9RHOB</name>
<proteinExistence type="predicted"/>
<evidence type="ECO:0000256" key="1">
    <source>
        <dbReference type="SAM" id="SignalP"/>
    </source>
</evidence>
<keyword evidence="2" id="KW-0456">Lyase</keyword>
<sequence length="117" mass="12495">MLIRALLTATVTLFASAALADCETITLDGDTTIEGEAPADGALCYTFETLPSNNLSIEVVRGQNTAVSVPGYYDARSDRMFMAGLPKTLEVRVFQVMRAAAPEPFSVLIRLEPPGNG</sequence>